<evidence type="ECO:0000313" key="3">
    <source>
        <dbReference type="Proteomes" id="UP000176198"/>
    </source>
</evidence>
<protein>
    <recommendedName>
        <fullName evidence="1">Transcription elongation factor GreA/GreB C-terminal domain-containing protein</fullName>
    </recommendedName>
</protein>
<feature type="domain" description="Transcription elongation factor GreA/GreB C-terminal" evidence="1">
    <location>
        <begin position="91"/>
        <end position="152"/>
    </location>
</feature>
<dbReference type="GO" id="GO:0003677">
    <property type="term" value="F:DNA binding"/>
    <property type="evidence" value="ECO:0007669"/>
    <property type="project" value="InterPro"/>
</dbReference>
<dbReference type="STRING" id="1802471.A2115_03650"/>
<organism evidence="2 3">
    <name type="scientific">Candidatus Woesebacteria bacterium GWA1_41_8</name>
    <dbReference type="NCBI Taxonomy" id="1802471"/>
    <lineage>
        <taxon>Bacteria</taxon>
        <taxon>Candidatus Woeseibacteriota</taxon>
    </lineage>
</organism>
<dbReference type="Gene3D" id="3.10.50.30">
    <property type="entry name" value="Transcription elongation factor, GreA/GreB, C-terminal domain"/>
    <property type="match status" value="1"/>
</dbReference>
<dbReference type="Pfam" id="PF01272">
    <property type="entry name" value="GreA_GreB"/>
    <property type="match status" value="1"/>
</dbReference>
<dbReference type="AlphaFoldDB" id="A0A1F7WIY3"/>
<gene>
    <name evidence="2" type="ORF">A2115_03650</name>
</gene>
<accession>A0A1F7WIY3</accession>
<evidence type="ECO:0000259" key="1">
    <source>
        <dbReference type="Pfam" id="PF01272"/>
    </source>
</evidence>
<dbReference type="EMBL" id="MGFJ01000030">
    <property type="protein sequence ID" value="OGM02098.1"/>
    <property type="molecule type" value="Genomic_DNA"/>
</dbReference>
<dbReference type="InterPro" id="IPR001437">
    <property type="entry name" value="Tscrpt_elong_fac_GreA/B_C"/>
</dbReference>
<name>A0A1F7WIY3_9BACT</name>
<reference evidence="2 3" key="1">
    <citation type="journal article" date="2016" name="Nat. Commun.">
        <title>Thousands of microbial genomes shed light on interconnected biogeochemical processes in an aquifer system.</title>
        <authorList>
            <person name="Anantharaman K."/>
            <person name="Brown C.T."/>
            <person name="Hug L.A."/>
            <person name="Sharon I."/>
            <person name="Castelle C.J."/>
            <person name="Probst A.J."/>
            <person name="Thomas B.C."/>
            <person name="Singh A."/>
            <person name="Wilkins M.J."/>
            <person name="Karaoz U."/>
            <person name="Brodie E.L."/>
            <person name="Williams K.H."/>
            <person name="Hubbard S.S."/>
            <person name="Banfield J.F."/>
        </authorList>
    </citation>
    <scope>NUCLEOTIDE SEQUENCE [LARGE SCALE GENOMIC DNA]</scope>
</reference>
<dbReference type="InterPro" id="IPR036953">
    <property type="entry name" value="GreA/GreB_C_sf"/>
</dbReference>
<dbReference type="GO" id="GO:0032784">
    <property type="term" value="P:regulation of DNA-templated transcription elongation"/>
    <property type="evidence" value="ECO:0007669"/>
    <property type="project" value="InterPro"/>
</dbReference>
<dbReference type="Proteomes" id="UP000176198">
    <property type="component" value="Unassembled WGS sequence"/>
</dbReference>
<sequence>MSRQKLLELLQSLQKKALKAGEFAAKTKESANEVAKSAAGSWSAAGDREHSRAQAVIVEENLNELKRINKEIETFIGKPVPEKIEPVCFMTLIYDNGEEKEFYLVHDPIHLSGFNLISPKSPLGQSLMGKRINEKFEYELEGQKTSGRVTKIA</sequence>
<dbReference type="SUPFAM" id="SSF54534">
    <property type="entry name" value="FKBP-like"/>
    <property type="match status" value="1"/>
</dbReference>
<comment type="caution">
    <text evidence="2">The sequence shown here is derived from an EMBL/GenBank/DDBJ whole genome shotgun (WGS) entry which is preliminary data.</text>
</comment>
<proteinExistence type="predicted"/>
<evidence type="ECO:0000313" key="2">
    <source>
        <dbReference type="EMBL" id="OGM02098.1"/>
    </source>
</evidence>